<dbReference type="EMBL" id="VLKH01000004">
    <property type="protein sequence ID" value="TWH80713.1"/>
    <property type="molecule type" value="Genomic_DNA"/>
</dbReference>
<dbReference type="GO" id="GO:0004419">
    <property type="term" value="F:hydroxymethylglutaryl-CoA lyase activity"/>
    <property type="evidence" value="ECO:0007669"/>
    <property type="project" value="TreeGrafter"/>
</dbReference>
<evidence type="ECO:0000313" key="5">
    <source>
        <dbReference type="EMBL" id="TWH80713.1"/>
    </source>
</evidence>
<dbReference type="Pfam" id="PF00682">
    <property type="entry name" value="HMGL-like"/>
    <property type="match status" value="1"/>
</dbReference>
<dbReference type="Proteomes" id="UP000315343">
    <property type="component" value="Unassembled WGS sequence"/>
</dbReference>
<accession>A0A562JC67</accession>
<dbReference type="InterPro" id="IPR043594">
    <property type="entry name" value="HMGL"/>
</dbReference>
<dbReference type="CDD" id="cd07938">
    <property type="entry name" value="DRE_TIM_HMGL"/>
    <property type="match status" value="1"/>
</dbReference>
<sequence length="299" mass="32667">MNKKIQIVEVGPRDGFQNLKDYIPVEQKLKVIDDLIGAGIKHIQHTSFVSPKAIPQLRDAAEITKTVTEKYPGYDFFALVPNLFGAKSAYEAGLRKVSYVISLSVSHNKANINRTHDESFAELQKIMDNYKDLNVCVDVATVFGCPFEGKYSTDVVLKFLERVANMGVKEMSLADTIGIANPRQVREIVSAAVKEFPEIEFQVHIHDTRNMGMVNTLAAIESGITKVQSTLGGLGGCPFAPGASGNTATEDLAYMLNDMGYETGVDVNKLIEAAKYEKSIITGNFSGHLVNIQTGQCNG</sequence>
<dbReference type="GO" id="GO:0046951">
    <property type="term" value="P:ketone body biosynthetic process"/>
    <property type="evidence" value="ECO:0007669"/>
    <property type="project" value="TreeGrafter"/>
</dbReference>
<dbReference type="SUPFAM" id="SSF51569">
    <property type="entry name" value="Aldolase"/>
    <property type="match status" value="1"/>
</dbReference>
<name>A0A562JC67_9FIRM</name>
<dbReference type="InterPro" id="IPR013785">
    <property type="entry name" value="Aldolase_TIM"/>
</dbReference>
<comment type="caution">
    <text evidence="5">The sequence shown here is derived from an EMBL/GenBank/DDBJ whole genome shotgun (WGS) entry which is preliminary data.</text>
</comment>
<evidence type="ECO:0000256" key="3">
    <source>
        <dbReference type="ARBA" id="ARBA00023239"/>
    </source>
</evidence>
<dbReference type="GO" id="GO:0006552">
    <property type="term" value="P:L-leucine catabolic process"/>
    <property type="evidence" value="ECO:0007669"/>
    <property type="project" value="TreeGrafter"/>
</dbReference>
<keyword evidence="6" id="KW-1185">Reference proteome</keyword>
<dbReference type="PANTHER" id="PTHR42738">
    <property type="entry name" value="HYDROXYMETHYLGLUTARYL-COA LYASE"/>
    <property type="match status" value="1"/>
</dbReference>
<dbReference type="InterPro" id="IPR000891">
    <property type="entry name" value="PYR_CT"/>
</dbReference>
<organism evidence="5 6">
    <name type="scientific">Sedimentibacter saalensis</name>
    <dbReference type="NCBI Taxonomy" id="130788"/>
    <lineage>
        <taxon>Bacteria</taxon>
        <taxon>Bacillati</taxon>
        <taxon>Bacillota</taxon>
        <taxon>Tissierellia</taxon>
        <taxon>Sedimentibacter</taxon>
    </lineage>
</organism>
<comment type="similarity">
    <text evidence="1">Belongs to the HMG-CoA lyase family.</text>
</comment>
<dbReference type="NCBIfam" id="NF004283">
    <property type="entry name" value="PRK05692.1"/>
    <property type="match status" value="1"/>
</dbReference>
<gene>
    <name evidence="5" type="ORF">LY60_01975</name>
</gene>
<evidence type="ECO:0000259" key="4">
    <source>
        <dbReference type="PROSITE" id="PS50991"/>
    </source>
</evidence>
<proteinExistence type="inferred from homology"/>
<evidence type="ECO:0000256" key="1">
    <source>
        <dbReference type="ARBA" id="ARBA00009405"/>
    </source>
</evidence>
<dbReference type="PANTHER" id="PTHR42738:SF7">
    <property type="entry name" value="HYDROXYMETHYLGLUTARYL-COA LYASE"/>
    <property type="match status" value="1"/>
</dbReference>
<evidence type="ECO:0000313" key="6">
    <source>
        <dbReference type="Proteomes" id="UP000315343"/>
    </source>
</evidence>
<protein>
    <submittedName>
        <fullName evidence="5">Hydroxymethylglutaryl-CoA lyase</fullName>
    </submittedName>
</protein>
<dbReference type="PROSITE" id="PS50991">
    <property type="entry name" value="PYR_CT"/>
    <property type="match status" value="1"/>
</dbReference>
<dbReference type="GO" id="GO:0046872">
    <property type="term" value="F:metal ion binding"/>
    <property type="evidence" value="ECO:0007669"/>
    <property type="project" value="UniProtKB-KW"/>
</dbReference>
<keyword evidence="2" id="KW-0479">Metal-binding</keyword>
<evidence type="ECO:0000256" key="2">
    <source>
        <dbReference type="ARBA" id="ARBA00022723"/>
    </source>
</evidence>
<feature type="domain" description="Pyruvate carboxyltransferase" evidence="4">
    <location>
        <begin position="5"/>
        <end position="271"/>
    </location>
</feature>
<dbReference type="Gene3D" id="3.20.20.70">
    <property type="entry name" value="Aldolase class I"/>
    <property type="match status" value="1"/>
</dbReference>
<keyword evidence="3 5" id="KW-0456">Lyase</keyword>
<dbReference type="OrthoDB" id="9784013at2"/>
<dbReference type="AlphaFoldDB" id="A0A562JC67"/>
<dbReference type="RefSeq" id="WP_145082796.1">
    <property type="nucleotide sequence ID" value="NZ_JAYFNS010000015.1"/>
</dbReference>
<reference evidence="5 6" key="1">
    <citation type="submission" date="2019-07" db="EMBL/GenBank/DDBJ databases">
        <title>Genomic Encyclopedia of Type Strains, Phase I: the one thousand microbial genomes (KMG-I) project.</title>
        <authorList>
            <person name="Kyrpides N."/>
        </authorList>
    </citation>
    <scope>NUCLEOTIDE SEQUENCE [LARGE SCALE GENOMIC DNA]</scope>
    <source>
        <strain evidence="5 6">DSM 13558</strain>
    </source>
</reference>